<gene>
    <name evidence="2" type="ORF">ACFPIB_01660</name>
</gene>
<evidence type="ECO:0000313" key="3">
    <source>
        <dbReference type="Proteomes" id="UP001596161"/>
    </source>
</evidence>
<reference evidence="3" key="1">
    <citation type="journal article" date="2019" name="Int. J. Syst. Evol. Microbiol.">
        <title>The Global Catalogue of Microorganisms (GCM) 10K type strain sequencing project: providing services to taxonomists for standard genome sequencing and annotation.</title>
        <authorList>
            <consortium name="The Broad Institute Genomics Platform"/>
            <consortium name="The Broad Institute Genome Sequencing Center for Infectious Disease"/>
            <person name="Wu L."/>
            <person name="Ma J."/>
        </authorList>
    </citation>
    <scope>NUCLEOTIDE SEQUENCE [LARGE SCALE GENOMIC DNA]</scope>
    <source>
        <strain evidence="3">KACC 12602</strain>
    </source>
</reference>
<dbReference type="EMBL" id="JBHSKT010000001">
    <property type="protein sequence ID" value="MFC5269297.1"/>
    <property type="molecule type" value="Genomic_DNA"/>
</dbReference>
<dbReference type="Proteomes" id="UP001596161">
    <property type="component" value="Unassembled WGS sequence"/>
</dbReference>
<dbReference type="RefSeq" id="WP_378015676.1">
    <property type="nucleotide sequence ID" value="NZ_JBHSKT010000001.1"/>
</dbReference>
<keyword evidence="3" id="KW-1185">Reference proteome</keyword>
<evidence type="ECO:0000313" key="2">
    <source>
        <dbReference type="EMBL" id="MFC5269297.1"/>
    </source>
</evidence>
<comment type="caution">
    <text evidence="2">The sequence shown here is derived from an EMBL/GenBank/DDBJ whole genome shotgun (WGS) entry which is preliminary data.</text>
</comment>
<sequence length="308" mass="34243">MEKRYPPFRKLFMALIFILFVASGLQAQDVIVKNDKSEIQAKVLEITDDAVKYKQFQFQDGPVYNIRKAEVFMILYQNGNRETFSTLGNSAVNNQTLSTIIAAEPLPVNEAKAKGKIVKNPSRIILAYGAYKQDGYPEKAPKIAYERVYANPGVISGIGFSSDNFLDMFWIRYNNMVKSSSGGMTDDGSGTSSIETIYGSKHYLSGYAFKEFDTKFISAGILAGPALNFTQGTYSADAWDASRETYSPQVSDTDASFFTGGLHTGIYLHKYLSTNKKGEKNFFFRLSFEQFVMAKGSYGSIIGLNFGL</sequence>
<proteinExistence type="predicted"/>
<evidence type="ECO:0008006" key="4">
    <source>
        <dbReference type="Google" id="ProtNLM"/>
    </source>
</evidence>
<organism evidence="2 3">
    <name type="scientific">Adhaeribacter terreus</name>
    <dbReference type="NCBI Taxonomy" id="529703"/>
    <lineage>
        <taxon>Bacteria</taxon>
        <taxon>Pseudomonadati</taxon>
        <taxon>Bacteroidota</taxon>
        <taxon>Cytophagia</taxon>
        <taxon>Cytophagales</taxon>
        <taxon>Hymenobacteraceae</taxon>
        <taxon>Adhaeribacter</taxon>
    </lineage>
</organism>
<accession>A0ABW0E4P6</accession>
<evidence type="ECO:0000256" key="1">
    <source>
        <dbReference type="SAM" id="SignalP"/>
    </source>
</evidence>
<feature type="signal peptide" evidence="1">
    <location>
        <begin position="1"/>
        <end position="27"/>
    </location>
</feature>
<feature type="chain" id="PRO_5047185831" description="Outer membrane protein beta-barrel domain-containing protein" evidence="1">
    <location>
        <begin position="28"/>
        <end position="308"/>
    </location>
</feature>
<protein>
    <recommendedName>
        <fullName evidence="4">Outer membrane protein beta-barrel domain-containing protein</fullName>
    </recommendedName>
</protein>
<keyword evidence="1" id="KW-0732">Signal</keyword>
<name>A0ABW0E4P6_9BACT</name>